<comment type="caution">
    <text evidence="1">The sequence shown here is derived from an EMBL/GenBank/DDBJ whole genome shotgun (WGS) entry which is preliminary data.</text>
</comment>
<keyword evidence="2" id="KW-1185">Reference proteome</keyword>
<protein>
    <submittedName>
        <fullName evidence="1">Uncharacterized protein</fullName>
    </submittedName>
</protein>
<dbReference type="AlphaFoldDB" id="A0AAV6THG1"/>
<gene>
    <name evidence="1" type="ORF">JTE90_002692</name>
</gene>
<dbReference type="Proteomes" id="UP000827092">
    <property type="component" value="Unassembled WGS sequence"/>
</dbReference>
<name>A0AAV6THG1_9ARAC</name>
<evidence type="ECO:0000313" key="1">
    <source>
        <dbReference type="EMBL" id="KAG8170973.1"/>
    </source>
</evidence>
<accession>A0AAV6THG1</accession>
<dbReference type="EMBL" id="JAFNEN010004621">
    <property type="protein sequence ID" value="KAG8170973.1"/>
    <property type="molecule type" value="Genomic_DNA"/>
</dbReference>
<reference evidence="1 2" key="1">
    <citation type="journal article" date="2022" name="Nat. Ecol. Evol.">
        <title>A masculinizing supergene underlies an exaggerated male reproductive morph in a spider.</title>
        <authorList>
            <person name="Hendrickx F."/>
            <person name="De Corte Z."/>
            <person name="Sonet G."/>
            <person name="Van Belleghem S.M."/>
            <person name="Kostlbacher S."/>
            <person name="Vangestel C."/>
        </authorList>
    </citation>
    <scope>NUCLEOTIDE SEQUENCE [LARGE SCALE GENOMIC DNA]</scope>
    <source>
        <strain evidence="1">W744_W776</strain>
    </source>
</reference>
<evidence type="ECO:0000313" key="2">
    <source>
        <dbReference type="Proteomes" id="UP000827092"/>
    </source>
</evidence>
<sequence>MIRGLGAENDLNLFSNFKWVRSPPCMTEGRTRQDESAQWATFGKQNWRCGIKPNARLRRPMRDAHETP</sequence>
<organism evidence="1 2">
    <name type="scientific">Oedothorax gibbosus</name>
    <dbReference type="NCBI Taxonomy" id="931172"/>
    <lineage>
        <taxon>Eukaryota</taxon>
        <taxon>Metazoa</taxon>
        <taxon>Ecdysozoa</taxon>
        <taxon>Arthropoda</taxon>
        <taxon>Chelicerata</taxon>
        <taxon>Arachnida</taxon>
        <taxon>Araneae</taxon>
        <taxon>Araneomorphae</taxon>
        <taxon>Entelegynae</taxon>
        <taxon>Araneoidea</taxon>
        <taxon>Linyphiidae</taxon>
        <taxon>Erigoninae</taxon>
        <taxon>Oedothorax</taxon>
    </lineage>
</organism>
<proteinExistence type="predicted"/>